<gene>
    <name evidence="1" type="ORF">G1H10_31085</name>
</gene>
<protein>
    <submittedName>
        <fullName evidence="1">Uncharacterized protein</fullName>
    </submittedName>
</protein>
<comment type="caution">
    <text evidence="1">The sequence shown here is derived from an EMBL/GenBank/DDBJ whole genome shotgun (WGS) entry which is preliminary data.</text>
</comment>
<sequence length="132" mass="14345">MVRAEVVAAFPHATAGKQANFTGQLWALRSAIVPGDIIVMPMKTTKKIAVGICAHGYSYRSDEDDVTRRHTVGVDWKVTEVPRTVIRDDLLNTINGAMTIFQAAKNNAEARLRALIETGQDPGSQVASPLDE</sequence>
<dbReference type="Proteomes" id="UP000475214">
    <property type="component" value="Unassembled WGS sequence"/>
</dbReference>
<name>A0A6L9SHK9_9ACTN</name>
<organism evidence="1 2">
    <name type="scientific">Phytoactinopolyspora halotolerans</name>
    <dbReference type="NCBI Taxonomy" id="1981512"/>
    <lineage>
        <taxon>Bacteria</taxon>
        <taxon>Bacillati</taxon>
        <taxon>Actinomycetota</taxon>
        <taxon>Actinomycetes</taxon>
        <taxon>Jiangellales</taxon>
        <taxon>Jiangellaceae</taxon>
        <taxon>Phytoactinopolyspora</taxon>
    </lineage>
</organism>
<keyword evidence="2" id="KW-1185">Reference proteome</keyword>
<dbReference type="AlphaFoldDB" id="A0A6L9SHK9"/>
<evidence type="ECO:0000313" key="1">
    <source>
        <dbReference type="EMBL" id="NEE04617.1"/>
    </source>
</evidence>
<accession>A0A6L9SHK9</accession>
<proteinExistence type="predicted"/>
<evidence type="ECO:0000313" key="2">
    <source>
        <dbReference type="Proteomes" id="UP000475214"/>
    </source>
</evidence>
<reference evidence="1 2" key="1">
    <citation type="submission" date="2020-02" db="EMBL/GenBank/DDBJ databases">
        <authorList>
            <person name="Li X.-J."/>
            <person name="Han X.-M."/>
        </authorList>
    </citation>
    <scope>NUCLEOTIDE SEQUENCE [LARGE SCALE GENOMIC DNA]</scope>
    <source>
        <strain evidence="1 2">CCTCC AB 2017055</strain>
    </source>
</reference>
<dbReference type="EMBL" id="JAAGOA010000037">
    <property type="protein sequence ID" value="NEE04617.1"/>
    <property type="molecule type" value="Genomic_DNA"/>
</dbReference>
<dbReference type="RefSeq" id="WP_163745161.1">
    <property type="nucleotide sequence ID" value="NZ_JAAGOA010000037.1"/>
</dbReference>